<evidence type="ECO:0000259" key="3">
    <source>
        <dbReference type="SMART" id="SM00474"/>
    </source>
</evidence>
<evidence type="ECO:0000256" key="2">
    <source>
        <dbReference type="ARBA" id="ARBA00022801"/>
    </source>
</evidence>
<dbReference type="PANTHER" id="PTHR13620">
    <property type="entry name" value="3-5 EXONUCLEASE"/>
    <property type="match status" value="1"/>
</dbReference>
<dbReference type="PhylomeDB" id="A0A022PQI6"/>
<dbReference type="EMBL" id="KI632325">
    <property type="protein sequence ID" value="EYU18582.1"/>
    <property type="molecule type" value="Genomic_DNA"/>
</dbReference>
<organism evidence="4 5">
    <name type="scientific">Erythranthe guttata</name>
    <name type="common">Yellow monkey flower</name>
    <name type="synonym">Mimulus guttatus</name>
    <dbReference type="NCBI Taxonomy" id="4155"/>
    <lineage>
        <taxon>Eukaryota</taxon>
        <taxon>Viridiplantae</taxon>
        <taxon>Streptophyta</taxon>
        <taxon>Embryophyta</taxon>
        <taxon>Tracheophyta</taxon>
        <taxon>Spermatophyta</taxon>
        <taxon>Magnoliopsida</taxon>
        <taxon>eudicotyledons</taxon>
        <taxon>Gunneridae</taxon>
        <taxon>Pentapetalae</taxon>
        <taxon>asterids</taxon>
        <taxon>lamiids</taxon>
        <taxon>Lamiales</taxon>
        <taxon>Phrymaceae</taxon>
        <taxon>Erythranthe</taxon>
    </lineage>
</organism>
<dbReference type="GO" id="GO:0006139">
    <property type="term" value="P:nucleobase-containing compound metabolic process"/>
    <property type="evidence" value="ECO:0007669"/>
    <property type="project" value="InterPro"/>
</dbReference>
<dbReference type="GO" id="GO:0003676">
    <property type="term" value="F:nucleic acid binding"/>
    <property type="evidence" value="ECO:0007669"/>
    <property type="project" value="InterPro"/>
</dbReference>
<feature type="domain" description="3'-5' exonuclease" evidence="3">
    <location>
        <begin position="27"/>
        <end position="209"/>
    </location>
</feature>
<dbReference type="GO" id="GO:0005737">
    <property type="term" value="C:cytoplasm"/>
    <property type="evidence" value="ECO:0000318"/>
    <property type="project" value="GO_Central"/>
</dbReference>
<dbReference type="Pfam" id="PF01612">
    <property type="entry name" value="DNA_pol_A_exo1"/>
    <property type="match status" value="1"/>
</dbReference>
<dbReference type="STRING" id="4155.A0A022PQI6"/>
<dbReference type="GO" id="GO:0005634">
    <property type="term" value="C:nucleus"/>
    <property type="evidence" value="ECO:0000318"/>
    <property type="project" value="GO_Central"/>
</dbReference>
<protein>
    <recommendedName>
        <fullName evidence="3">3'-5' exonuclease domain-containing protein</fullName>
    </recommendedName>
</protein>
<reference evidence="4 5" key="1">
    <citation type="journal article" date="2013" name="Proc. Natl. Acad. Sci. U.S.A.">
        <title>Fine-scale variation in meiotic recombination in Mimulus inferred from population shotgun sequencing.</title>
        <authorList>
            <person name="Hellsten U."/>
            <person name="Wright K.M."/>
            <person name="Jenkins J."/>
            <person name="Shu S."/>
            <person name="Yuan Y."/>
            <person name="Wessler S.R."/>
            <person name="Schmutz J."/>
            <person name="Willis J.H."/>
            <person name="Rokhsar D.S."/>
        </authorList>
    </citation>
    <scope>NUCLEOTIDE SEQUENCE [LARGE SCALE GENOMIC DNA]</scope>
    <source>
        <strain evidence="5">cv. DUN x IM62</strain>
    </source>
</reference>
<dbReference type="InterPro" id="IPR051132">
    <property type="entry name" value="3-5_Exonuclease_domain"/>
</dbReference>
<dbReference type="OrthoDB" id="1920326at2759"/>
<dbReference type="Gene3D" id="3.30.420.10">
    <property type="entry name" value="Ribonuclease H-like superfamily/Ribonuclease H"/>
    <property type="match status" value="1"/>
</dbReference>
<dbReference type="Proteomes" id="UP000030748">
    <property type="component" value="Unassembled WGS sequence"/>
</dbReference>
<dbReference type="SMART" id="SM00474">
    <property type="entry name" value="35EXOc"/>
    <property type="match status" value="1"/>
</dbReference>
<dbReference type="PANTHER" id="PTHR13620:SF105">
    <property type="entry name" value="OS01G0737700 PROTEIN"/>
    <property type="match status" value="1"/>
</dbReference>
<sequence length="210" mass="23727">MATQIHHHHQLPYATFSVVFHADVVHTTVTHDPATVSKWIEHITSLYGHLPLIVGLDIEWLPNTTRGQQNPAATLQLCVGRCCLVYQLIHSPYLPIQLTRFLSFSHHTFVGVEVKSDLEKLERDYKIGYNARAVDLRGVAAEVYRRKDLKCAGLKGLAKIVIGKEMDKPKSVTMSNWDNRWLTADQIKYACVDAFVSFEIGRVLNACAFV</sequence>
<keyword evidence="2" id="KW-0378">Hydrolase</keyword>
<dbReference type="eggNOG" id="KOG4373">
    <property type="taxonomic scope" value="Eukaryota"/>
</dbReference>
<dbReference type="GO" id="GO:0008408">
    <property type="term" value="F:3'-5' exonuclease activity"/>
    <property type="evidence" value="ECO:0000318"/>
    <property type="project" value="GO_Central"/>
</dbReference>
<dbReference type="InterPro" id="IPR012337">
    <property type="entry name" value="RNaseH-like_sf"/>
</dbReference>
<proteinExistence type="predicted"/>
<dbReference type="InterPro" id="IPR002562">
    <property type="entry name" value="3'-5'_exonuclease_dom"/>
</dbReference>
<dbReference type="AlphaFoldDB" id="A0A022PQI6"/>
<evidence type="ECO:0000256" key="1">
    <source>
        <dbReference type="ARBA" id="ARBA00022722"/>
    </source>
</evidence>
<dbReference type="OMA" id="ICVDHRC"/>
<gene>
    <name evidence="4" type="ORF">MIMGU_mgv1a013807mg</name>
</gene>
<name>A0A022PQI6_ERYGU</name>
<dbReference type="FunFam" id="3.30.420.10:FF:000054">
    <property type="entry name" value="Werner Syndrome-like exonuclease"/>
    <property type="match status" value="1"/>
</dbReference>
<dbReference type="InterPro" id="IPR036397">
    <property type="entry name" value="RNaseH_sf"/>
</dbReference>
<accession>A0A022PQI6</accession>
<keyword evidence="1" id="KW-0540">Nuclease</keyword>
<dbReference type="KEGG" id="egt:105949298"/>
<evidence type="ECO:0000313" key="5">
    <source>
        <dbReference type="Proteomes" id="UP000030748"/>
    </source>
</evidence>
<dbReference type="SUPFAM" id="SSF53098">
    <property type="entry name" value="Ribonuclease H-like"/>
    <property type="match status" value="1"/>
</dbReference>
<dbReference type="CDD" id="cd06141">
    <property type="entry name" value="WRN_exo"/>
    <property type="match status" value="1"/>
</dbReference>
<evidence type="ECO:0000313" key="4">
    <source>
        <dbReference type="EMBL" id="EYU18582.1"/>
    </source>
</evidence>
<keyword evidence="5" id="KW-1185">Reference proteome</keyword>